<dbReference type="PIRSF" id="PIRSF028977">
    <property type="entry name" value="Nucleolar_complex_p3"/>
    <property type="match status" value="1"/>
</dbReference>
<evidence type="ECO:0000256" key="4">
    <source>
        <dbReference type="ARBA" id="ARBA00023242"/>
    </source>
</evidence>
<comment type="function">
    <text evidence="5">Required for synthesis of 60S ribosomal subunits and the transport of pre-ribosomes from the nucleoplasm to the cytoplasm.</text>
</comment>
<evidence type="ECO:0000259" key="7">
    <source>
        <dbReference type="Pfam" id="PF03914"/>
    </source>
</evidence>
<evidence type="ECO:0000313" key="9">
    <source>
        <dbReference type="EMBL" id="RXK36534.1"/>
    </source>
</evidence>
<dbReference type="InterPro" id="IPR005612">
    <property type="entry name" value="CCAAT-binding_factor"/>
</dbReference>
<dbReference type="FunCoup" id="A0A4Q1BEI6">
    <property type="interactions" value="489"/>
</dbReference>
<feature type="domain" description="Nucleolar complex-associated protein 3 N-terminal" evidence="8">
    <location>
        <begin position="305"/>
        <end position="414"/>
    </location>
</feature>
<sequence>MLCSSKKPRNGKEGREEQTPSGPGKRRPDHPKKIKLRDHRLIPVPRTAYEDDSEIEDLGEEDFDMKGLGSFVAGVDKNALSRSVKETKRLHALSKAQDPPPQRVKAKERLPSPGSDRSTDYDMDSNADFDSYLDDLSEIEVDDHELSDSDLEGIEESDELDNLELDENDEGTEGEEDDEDIRGPRKRKPQDKEEDYELIGRQRWIASSPETEEDHMEVGRLPIKLPTGEVQQVEGTSRIPLPPKPKPTKKPEPVVEEVEEEEEEVSDDGAEAEKMAGQKGRFGRMGISEIVSQKEWKNSQKLDAAKEQIAQLGAQIMAGGELVDNGPLLTRLSTYALPSVPAVDEGGGERKQIPVPASIRGLALLSQLAVFKDLIPEGYRIRQLTQQEEAEKVRDEVKRLREGEKILVKCYRGYLKMLEAEVKSRSTLASLSLKCLCELLSSVPHFNFSENIMGVLVSRLGRKSWDEESTLILQTFITVFRNDITSLHSQTLVRLVARMIKERKFQVHPNVLSCLLHLRLRTELDHMRESRKELARQAKEKERKRMMSKKFKSEVRKKWQTKNEKKREKEMKETKKQMAEAEAEVDKEERAHVQTETLKNIFVLYFSILKHPGKSPLLSSALEGISQFAHFINVDFFRDLLAVLRLIVLDQPIPKAGSSSKDVSSQDDEKSEEEGTRNGSHTNETERIRTRLLAIATAFDLLSGQGEALTIDLSAFINALFSLLRSLCLDTELEDPPLSTSIISQLPHPSPDISNSHFVPDNTIRGKAASATVKGWSTSDLLFRCLESIFFSRQAPPSPPWRAAAFAKRLTECSLHFPPSTAERAIGFVRKLMARHSQLEGLLDTEERMFDGVYKPELDDPQLINTFSTSLWEVHLLAEVHMNEGVRVESKKLRDNDKT</sequence>
<dbReference type="Pfam" id="PF03914">
    <property type="entry name" value="CBF"/>
    <property type="match status" value="1"/>
</dbReference>
<dbReference type="PANTHER" id="PTHR14428:SF5">
    <property type="entry name" value="NUCLEOLAR COMPLEX PROTEIN 3 HOMOLOG"/>
    <property type="match status" value="1"/>
</dbReference>
<dbReference type="Proteomes" id="UP000289152">
    <property type="component" value="Unassembled WGS sequence"/>
</dbReference>
<dbReference type="InParanoid" id="A0A4Q1BEI6"/>
<comment type="similarity">
    <text evidence="2 5">Belongs to the CBF/MAK21 family.</text>
</comment>
<comment type="caution">
    <text evidence="9">The sequence shown here is derived from an EMBL/GenBank/DDBJ whole genome shotgun (WGS) entry which is preliminary data.</text>
</comment>
<dbReference type="STRING" id="5217.A0A4Q1BEI6"/>
<keyword evidence="3" id="KW-0175">Coiled coil</keyword>
<keyword evidence="5" id="KW-0690">Ribosome biogenesis</keyword>
<evidence type="ECO:0000256" key="5">
    <source>
        <dbReference type="PIRNR" id="PIRNR028977"/>
    </source>
</evidence>
<evidence type="ECO:0000313" key="10">
    <source>
        <dbReference type="Proteomes" id="UP000289152"/>
    </source>
</evidence>
<feature type="compositionally biased region" description="Acidic residues" evidence="6">
    <location>
        <begin position="121"/>
        <end position="180"/>
    </location>
</feature>
<dbReference type="GO" id="GO:0003682">
    <property type="term" value="F:chromatin binding"/>
    <property type="evidence" value="ECO:0007669"/>
    <property type="project" value="TreeGrafter"/>
</dbReference>
<feature type="region of interest" description="Disordered" evidence="6">
    <location>
        <begin position="655"/>
        <end position="684"/>
    </location>
</feature>
<evidence type="ECO:0000256" key="2">
    <source>
        <dbReference type="ARBA" id="ARBA00007797"/>
    </source>
</evidence>
<feature type="region of interest" description="Disordered" evidence="6">
    <location>
        <begin position="1"/>
        <end position="56"/>
    </location>
</feature>
<dbReference type="EMBL" id="SDIL01000094">
    <property type="protein sequence ID" value="RXK36534.1"/>
    <property type="molecule type" value="Genomic_DNA"/>
</dbReference>
<feature type="region of interest" description="Disordered" evidence="6">
    <location>
        <begin position="86"/>
        <end position="275"/>
    </location>
</feature>
<feature type="compositionally biased region" description="Basic and acidic residues" evidence="6">
    <location>
        <begin position="560"/>
        <end position="579"/>
    </location>
</feature>
<evidence type="ECO:0000256" key="3">
    <source>
        <dbReference type="ARBA" id="ARBA00023054"/>
    </source>
</evidence>
<feature type="domain" description="CCAAT-binding factor" evidence="7">
    <location>
        <begin position="692"/>
        <end position="879"/>
    </location>
</feature>
<dbReference type="OrthoDB" id="10263597at2759"/>
<evidence type="ECO:0000259" key="8">
    <source>
        <dbReference type="Pfam" id="PF07540"/>
    </source>
</evidence>
<feature type="compositionally biased region" description="Acidic residues" evidence="6">
    <location>
        <begin position="254"/>
        <end position="270"/>
    </location>
</feature>
<accession>A0A4Q1BEI6</accession>
<dbReference type="InterPro" id="IPR011501">
    <property type="entry name" value="Noc3_N"/>
</dbReference>
<keyword evidence="10" id="KW-1185">Reference proteome</keyword>
<dbReference type="GO" id="GO:0042254">
    <property type="term" value="P:ribosome biogenesis"/>
    <property type="evidence" value="ECO:0007669"/>
    <property type="project" value="UniProtKB-KW"/>
</dbReference>
<dbReference type="VEuPathDB" id="FungiDB:TREMEDRAFT_66656"/>
<dbReference type="InterPro" id="IPR016024">
    <property type="entry name" value="ARM-type_fold"/>
</dbReference>
<evidence type="ECO:0000256" key="1">
    <source>
        <dbReference type="ARBA" id="ARBA00004604"/>
    </source>
</evidence>
<proteinExistence type="inferred from homology"/>
<dbReference type="PANTHER" id="PTHR14428">
    <property type="entry name" value="NUCLEOLAR COMPLEX PROTEIN 3"/>
    <property type="match status" value="1"/>
</dbReference>
<dbReference type="AlphaFoldDB" id="A0A4Q1BEI6"/>
<organism evidence="9 10">
    <name type="scientific">Tremella mesenterica</name>
    <name type="common">Jelly fungus</name>
    <dbReference type="NCBI Taxonomy" id="5217"/>
    <lineage>
        <taxon>Eukaryota</taxon>
        <taxon>Fungi</taxon>
        <taxon>Dikarya</taxon>
        <taxon>Basidiomycota</taxon>
        <taxon>Agaricomycotina</taxon>
        <taxon>Tremellomycetes</taxon>
        <taxon>Tremellales</taxon>
        <taxon>Tremellaceae</taxon>
        <taxon>Tremella</taxon>
    </lineage>
</organism>
<keyword evidence="4" id="KW-0539">Nucleus</keyword>
<evidence type="ECO:0000256" key="6">
    <source>
        <dbReference type="SAM" id="MobiDB-lite"/>
    </source>
</evidence>
<reference evidence="9 10" key="1">
    <citation type="submission" date="2016-06" db="EMBL/GenBank/DDBJ databases">
        <title>Evolution of pathogenesis and genome organization in the Tremellales.</title>
        <authorList>
            <person name="Cuomo C."/>
            <person name="Litvintseva A."/>
            <person name="Heitman J."/>
            <person name="Chen Y."/>
            <person name="Sun S."/>
            <person name="Springer D."/>
            <person name="Dromer F."/>
            <person name="Young S."/>
            <person name="Zeng Q."/>
            <person name="Chapman S."/>
            <person name="Gujja S."/>
            <person name="Saif S."/>
            <person name="Birren B."/>
        </authorList>
    </citation>
    <scope>NUCLEOTIDE SEQUENCE [LARGE SCALE GENOMIC DNA]</scope>
    <source>
        <strain evidence="9 10">ATCC 28783</strain>
    </source>
</reference>
<feature type="compositionally biased region" description="Basic residues" evidence="6">
    <location>
        <begin position="24"/>
        <end position="38"/>
    </location>
</feature>
<dbReference type="SUPFAM" id="SSF48371">
    <property type="entry name" value="ARM repeat"/>
    <property type="match status" value="1"/>
</dbReference>
<gene>
    <name evidence="9" type="ORF">M231_06193</name>
</gene>
<name>A0A4Q1BEI6_TREME</name>
<dbReference type="InterPro" id="IPR016903">
    <property type="entry name" value="Nucleolar_cplx-assoc_3"/>
</dbReference>
<feature type="region of interest" description="Disordered" evidence="6">
    <location>
        <begin position="560"/>
        <end position="588"/>
    </location>
</feature>
<protein>
    <recommendedName>
        <fullName evidence="5">Nucleolar complex-associated protein 3</fullName>
    </recommendedName>
</protein>
<dbReference type="GO" id="GO:0005730">
    <property type="term" value="C:nucleolus"/>
    <property type="evidence" value="ECO:0007669"/>
    <property type="project" value="UniProtKB-SubCell"/>
</dbReference>
<comment type="subcellular location">
    <subcellularLocation>
        <location evidence="1 5">Nucleus</location>
        <location evidence="1 5">Nucleolus</location>
    </subcellularLocation>
</comment>
<dbReference type="Pfam" id="PF07540">
    <property type="entry name" value="NOC3p"/>
    <property type="match status" value="1"/>
</dbReference>
<dbReference type="GO" id="GO:0006270">
    <property type="term" value="P:DNA replication initiation"/>
    <property type="evidence" value="ECO:0007669"/>
    <property type="project" value="TreeGrafter"/>
</dbReference>